<protein>
    <submittedName>
        <fullName evidence="8">Pleckstrin y domain-containing family A member 3</fullName>
    </submittedName>
</protein>
<evidence type="ECO:0000256" key="1">
    <source>
        <dbReference type="ARBA" id="ARBA00004170"/>
    </source>
</evidence>
<dbReference type="GO" id="GO:0016020">
    <property type="term" value="C:membrane"/>
    <property type="evidence" value="ECO:0007669"/>
    <property type="project" value="UniProtKB-SubCell"/>
</dbReference>
<dbReference type="GO" id="GO:0005769">
    <property type="term" value="C:early endosome"/>
    <property type="evidence" value="ECO:0007669"/>
    <property type="project" value="TreeGrafter"/>
</dbReference>
<dbReference type="SUPFAM" id="SSF50729">
    <property type="entry name" value="PH domain-like"/>
    <property type="match status" value="1"/>
</dbReference>
<evidence type="ECO:0000256" key="3">
    <source>
        <dbReference type="ARBA" id="ARBA00022553"/>
    </source>
</evidence>
<dbReference type="SMART" id="SM00233">
    <property type="entry name" value="PH"/>
    <property type="match status" value="1"/>
</dbReference>
<feature type="region of interest" description="Disordered" evidence="6">
    <location>
        <begin position="178"/>
        <end position="220"/>
    </location>
</feature>
<dbReference type="PANTHER" id="PTHR22902:SF27">
    <property type="entry name" value="PLECKSTRIN HOMOLOGY DOMAIN-CONTAINING FAMILY A MEMBER 3"/>
    <property type="match status" value="1"/>
</dbReference>
<accession>A0A6A4VJ84</accession>
<dbReference type="EMBL" id="VIIS01001948">
    <property type="protein sequence ID" value="KAF0290502.1"/>
    <property type="molecule type" value="Genomic_DNA"/>
</dbReference>
<dbReference type="Proteomes" id="UP000440578">
    <property type="component" value="Unassembled WGS sequence"/>
</dbReference>
<dbReference type="Gene3D" id="2.30.29.30">
    <property type="entry name" value="Pleckstrin-homology domain (PH domain)/Phosphotyrosine-binding domain (PTB)"/>
    <property type="match status" value="1"/>
</dbReference>
<evidence type="ECO:0000256" key="6">
    <source>
        <dbReference type="SAM" id="MobiDB-lite"/>
    </source>
</evidence>
<dbReference type="GO" id="GO:0005829">
    <property type="term" value="C:cytosol"/>
    <property type="evidence" value="ECO:0007669"/>
    <property type="project" value="GOC"/>
</dbReference>
<evidence type="ECO:0000256" key="2">
    <source>
        <dbReference type="ARBA" id="ARBA00004198"/>
    </source>
</evidence>
<sequence length="220" mass="24237">MEGILHKWTNYWNGWQPRWFILEDGVLSYYQSREDVSKGCKGSIKVSVSDISVHPTDATRLDLTIPYEQHYYLRAGSPAERQQWLIALGCAKQAAGPTRAGRDAPAEGATDSVRTKQSELRLYCDLLMQQAHQVKTAAGHADGPQLQELEEATSLLGPTCDTFIRTLDECMALVARASAGSPPPHAPDRSVPLHAVHQGKREKRMSTSSNDYSRTNSGGS</sequence>
<dbReference type="Pfam" id="PF00169">
    <property type="entry name" value="PH"/>
    <property type="match status" value="1"/>
</dbReference>
<keyword evidence="9" id="KW-1185">Reference proteome</keyword>
<dbReference type="GO" id="GO:0007032">
    <property type="term" value="P:endosome organization"/>
    <property type="evidence" value="ECO:0007669"/>
    <property type="project" value="TreeGrafter"/>
</dbReference>
<comment type="subcellular location">
    <subcellularLocation>
        <location evidence="2">Golgi apparatus</location>
        <location evidence="2">trans-Golgi network membrane</location>
    </subcellularLocation>
    <subcellularLocation>
        <location evidence="1">Membrane</location>
        <topology evidence="1">Peripheral membrane protein</topology>
    </subcellularLocation>
</comment>
<evidence type="ECO:0000313" key="9">
    <source>
        <dbReference type="Proteomes" id="UP000440578"/>
    </source>
</evidence>
<evidence type="ECO:0000259" key="7">
    <source>
        <dbReference type="PROSITE" id="PS50003"/>
    </source>
</evidence>
<keyword evidence="5" id="KW-0472">Membrane</keyword>
<proteinExistence type="predicted"/>
<evidence type="ECO:0000313" key="8">
    <source>
        <dbReference type="EMBL" id="KAF0290502.1"/>
    </source>
</evidence>
<dbReference type="GO" id="GO:0042147">
    <property type="term" value="P:retrograde transport, endosome to Golgi"/>
    <property type="evidence" value="ECO:0007669"/>
    <property type="project" value="TreeGrafter"/>
</dbReference>
<dbReference type="InterPro" id="IPR045188">
    <property type="entry name" value="Boi1/Boi2-like"/>
</dbReference>
<dbReference type="OrthoDB" id="1854502at2759"/>
<comment type="caution">
    <text evidence="8">The sequence shown here is derived from an EMBL/GenBank/DDBJ whole genome shotgun (WGS) entry which is preliminary data.</text>
</comment>
<dbReference type="FunFam" id="2.30.29.30:FF:000085">
    <property type="entry name" value="Pleckstrin homology domain-containing family A member 8"/>
    <property type="match status" value="1"/>
</dbReference>
<organism evidence="8 9">
    <name type="scientific">Amphibalanus amphitrite</name>
    <name type="common">Striped barnacle</name>
    <name type="synonym">Balanus amphitrite</name>
    <dbReference type="NCBI Taxonomy" id="1232801"/>
    <lineage>
        <taxon>Eukaryota</taxon>
        <taxon>Metazoa</taxon>
        <taxon>Ecdysozoa</taxon>
        <taxon>Arthropoda</taxon>
        <taxon>Crustacea</taxon>
        <taxon>Multicrustacea</taxon>
        <taxon>Cirripedia</taxon>
        <taxon>Thoracica</taxon>
        <taxon>Thoracicalcarea</taxon>
        <taxon>Balanomorpha</taxon>
        <taxon>Balanoidea</taxon>
        <taxon>Balanidae</taxon>
        <taxon>Amphibalaninae</taxon>
        <taxon>Amphibalanus</taxon>
    </lineage>
</organism>
<keyword evidence="4" id="KW-0333">Golgi apparatus</keyword>
<reference evidence="8 9" key="1">
    <citation type="submission" date="2019-07" db="EMBL/GenBank/DDBJ databases">
        <title>Draft genome assembly of a fouling barnacle, Amphibalanus amphitrite (Darwin, 1854): The first reference genome for Thecostraca.</title>
        <authorList>
            <person name="Kim W."/>
        </authorList>
    </citation>
    <scope>NUCLEOTIDE SEQUENCE [LARGE SCALE GENOMIC DNA]</scope>
    <source>
        <strain evidence="8">SNU_AA5</strain>
        <tissue evidence="8">Soma without cirri and trophi</tissue>
    </source>
</reference>
<evidence type="ECO:0000256" key="5">
    <source>
        <dbReference type="ARBA" id="ARBA00023136"/>
    </source>
</evidence>
<dbReference type="GO" id="GO:0005802">
    <property type="term" value="C:trans-Golgi network"/>
    <property type="evidence" value="ECO:0007669"/>
    <property type="project" value="TreeGrafter"/>
</dbReference>
<dbReference type="InterPro" id="IPR011993">
    <property type="entry name" value="PH-like_dom_sf"/>
</dbReference>
<dbReference type="PROSITE" id="PS50003">
    <property type="entry name" value="PH_DOMAIN"/>
    <property type="match status" value="1"/>
</dbReference>
<name>A0A6A4VJ84_AMPAM</name>
<feature type="compositionally biased region" description="Polar residues" evidence="6">
    <location>
        <begin position="206"/>
        <end position="220"/>
    </location>
</feature>
<dbReference type="GO" id="GO:0055037">
    <property type="term" value="C:recycling endosome"/>
    <property type="evidence" value="ECO:0007669"/>
    <property type="project" value="TreeGrafter"/>
</dbReference>
<dbReference type="InterPro" id="IPR001849">
    <property type="entry name" value="PH_domain"/>
</dbReference>
<dbReference type="PANTHER" id="PTHR22902">
    <property type="entry name" value="SESQUIPEDALIAN"/>
    <property type="match status" value="1"/>
</dbReference>
<dbReference type="GO" id="GO:0001881">
    <property type="term" value="P:receptor recycling"/>
    <property type="evidence" value="ECO:0007669"/>
    <property type="project" value="TreeGrafter"/>
</dbReference>
<gene>
    <name evidence="8" type="primary">Plekha3</name>
    <name evidence="8" type="ORF">FJT64_011298</name>
</gene>
<feature type="domain" description="PH" evidence="7">
    <location>
        <begin position="1"/>
        <end position="93"/>
    </location>
</feature>
<dbReference type="AlphaFoldDB" id="A0A6A4VJ84"/>
<evidence type="ECO:0000256" key="4">
    <source>
        <dbReference type="ARBA" id="ARBA00023034"/>
    </source>
</evidence>
<keyword evidence="3" id="KW-0597">Phosphoprotein</keyword>